<name>A0A016W7C8_9BILA</name>
<comment type="caution">
    <text evidence="2">The sequence shown here is derived from an EMBL/GenBank/DDBJ whole genome shotgun (WGS) entry which is preliminary data.</text>
</comment>
<keyword evidence="1" id="KW-0812">Transmembrane</keyword>
<dbReference type="SUPFAM" id="SSF55797">
    <property type="entry name" value="PR-1-like"/>
    <property type="match status" value="1"/>
</dbReference>
<dbReference type="Proteomes" id="UP000024635">
    <property type="component" value="Unassembled WGS sequence"/>
</dbReference>
<dbReference type="EMBL" id="JARK01000590">
    <property type="protein sequence ID" value="EYC35749.1"/>
    <property type="molecule type" value="Genomic_DNA"/>
</dbReference>
<keyword evidence="1" id="KW-0472">Membrane</keyword>
<dbReference type="Gene3D" id="3.40.33.10">
    <property type="entry name" value="CAP"/>
    <property type="match status" value="1"/>
</dbReference>
<dbReference type="InterPro" id="IPR035940">
    <property type="entry name" value="CAP_sf"/>
</dbReference>
<organism evidence="2 3">
    <name type="scientific">Ancylostoma ceylanicum</name>
    <dbReference type="NCBI Taxonomy" id="53326"/>
    <lineage>
        <taxon>Eukaryota</taxon>
        <taxon>Metazoa</taxon>
        <taxon>Ecdysozoa</taxon>
        <taxon>Nematoda</taxon>
        <taxon>Chromadorea</taxon>
        <taxon>Rhabditida</taxon>
        <taxon>Rhabditina</taxon>
        <taxon>Rhabditomorpha</taxon>
        <taxon>Strongyloidea</taxon>
        <taxon>Ancylostomatidae</taxon>
        <taxon>Ancylostomatinae</taxon>
        <taxon>Ancylostoma</taxon>
    </lineage>
</organism>
<accession>A0A016W7C8</accession>
<sequence>MSTIQFYALILALSVGIANTGMFTLIFSLKNWNCGLEAAAHQHAMTCTFAKSDVSTRPDNGENQATIATAASYQAAAEEV</sequence>
<dbReference type="AlphaFoldDB" id="A0A016W7C8"/>
<proteinExistence type="predicted"/>
<evidence type="ECO:0000313" key="2">
    <source>
        <dbReference type="EMBL" id="EYC35749.1"/>
    </source>
</evidence>
<evidence type="ECO:0000256" key="1">
    <source>
        <dbReference type="SAM" id="Phobius"/>
    </source>
</evidence>
<keyword evidence="3" id="KW-1185">Reference proteome</keyword>
<protein>
    <submittedName>
        <fullName evidence="2">Uncharacterized protein</fullName>
    </submittedName>
</protein>
<reference evidence="3" key="1">
    <citation type="journal article" date="2015" name="Nat. Genet.">
        <title>The genome and transcriptome of the zoonotic hookworm Ancylostoma ceylanicum identify infection-specific gene families.</title>
        <authorList>
            <person name="Schwarz E.M."/>
            <person name="Hu Y."/>
            <person name="Antoshechkin I."/>
            <person name="Miller M.M."/>
            <person name="Sternberg P.W."/>
            <person name="Aroian R.V."/>
        </authorList>
    </citation>
    <scope>NUCLEOTIDE SEQUENCE</scope>
    <source>
        <strain evidence="3">HY135</strain>
    </source>
</reference>
<evidence type="ECO:0000313" key="3">
    <source>
        <dbReference type="Proteomes" id="UP000024635"/>
    </source>
</evidence>
<feature type="transmembrane region" description="Helical" evidence="1">
    <location>
        <begin position="6"/>
        <end position="27"/>
    </location>
</feature>
<keyword evidence="1" id="KW-1133">Transmembrane helix</keyword>
<gene>
    <name evidence="2" type="primary">Acey_s0990.g3312</name>
    <name evidence="2" type="ORF">Y032_0990g3312</name>
</gene>